<dbReference type="PANTHER" id="PTHR43185:SF1">
    <property type="entry name" value="FE(2+) TRANSPORTER FEOB"/>
    <property type="match status" value="1"/>
</dbReference>
<evidence type="ECO:0000256" key="1">
    <source>
        <dbReference type="ARBA" id="ARBA00004651"/>
    </source>
</evidence>
<dbReference type="InterPro" id="IPR038157">
    <property type="entry name" value="FeoA_core_dom"/>
</dbReference>
<sequence>MKVGDRGRVADYDKRFLPYRQKLLSMGLTPGTEFHVIRVAPLGDPIEIRVRGTDLSLRREEVAGLNIKRLDSVTEVSKSVMRQAEFTIAIIGNPNSGKTTLFNGLTGARQHVGNWAGVTVEQKTGAYSYCNKVIKVVDLPGLYSLDVSDTAGALDEKIARDYMLSRQADLLINIVDTSHLERNLYLTTQLLEMRLPMLVVLNNMDDATGCDLKIDSDEIGRRLECPLVSLVATRADDIRGLKSSIDRLVEQTTLPTFAIDYPEAIQTALDRLTPLVAQQLDNRFGDARWFAIKLLEQDGFALSHGHPPLIETAAKLRREIEADTGDEIDIAIVDGRYGFINLLVRETLCRQSEIGRELSDKIDSVMLNRFLGIPIFFGMMYLMFTFTIKLGRAFKPFFNDIAQALFIDGTAYSLALLDSPPWLIMLIAQGIGNGIREVAAFVPILGFLYLFISVLEESGYMARATFAMDRLMRALGLPGKAFVPMILGFGCNVPAMLATRTLENPRDRLLSILLNPFMTCGARLAVFTLFAAAFFPDNGGMIVFLLYLIGVVFAALTALLLKNTFLKEEFSLVLMEIPNYHVPKLKNVLINTWTRVKTFVVRVGKIIITMVLILNILSALGTDGSFKANNIEHSVLSAAGRAVTPVMAPLGIREDNWPATVALFTGILHKVVAISTLKTIYADADQPALPQQKPDFDLNNSVKRALMTIPMGLKKMFGIAPANQPAGQDSFVAALHAHFDGQIGAFAYLLFILLYFPCIATTAAAYRESSLGWSAFMLVWSTGLAYLTATLFYQLATYDQHPGTSLAWVSGIAVIAAAVVLAFRYWGKRRPNAPSAI</sequence>
<feature type="transmembrane region" description="Helical" evidence="13">
    <location>
        <begin position="745"/>
        <end position="766"/>
    </location>
</feature>
<feature type="transmembrane region" description="Helical" evidence="13">
    <location>
        <begin position="438"/>
        <end position="455"/>
    </location>
</feature>
<keyword evidence="10 13" id="KW-0342">GTP-binding</keyword>
<evidence type="ECO:0000256" key="8">
    <source>
        <dbReference type="ARBA" id="ARBA00023004"/>
    </source>
</evidence>
<comment type="similarity">
    <text evidence="13">Belongs to the TRAFAC class TrmE-Era-EngA-EngB-Septin-like GTPase superfamily. FeoB GTPase (TC 9.A.8) family.</text>
</comment>
<dbReference type="EMBL" id="JANIBK010000013">
    <property type="protein sequence ID" value="MCQ8127680.1"/>
    <property type="molecule type" value="Genomic_DNA"/>
</dbReference>
<feature type="domain" description="FeoB-type G" evidence="14">
    <location>
        <begin position="85"/>
        <end position="251"/>
    </location>
</feature>
<dbReference type="Gene3D" id="1.10.287.1770">
    <property type="match status" value="1"/>
</dbReference>
<evidence type="ECO:0000259" key="14">
    <source>
        <dbReference type="PROSITE" id="PS51711"/>
    </source>
</evidence>
<keyword evidence="4 13" id="KW-0410">Iron transport</keyword>
<evidence type="ECO:0000256" key="6">
    <source>
        <dbReference type="ARBA" id="ARBA00022741"/>
    </source>
</evidence>
<accession>A0ABT1U1G9</accession>
<feature type="transmembrane region" description="Helical" evidence="13">
    <location>
        <begin position="475"/>
        <end position="497"/>
    </location>
</feature>
<evidence type="ECO:0000256" key="5">
    <source>
        <dbReference type="ARBA" id="ARBA00022692"/>
    </source>
</evidence>
<organism evidence="15 16">
    <name type="scientific">Methylomonas rivi</name>
    <dbReference type="NCBI Taxonomy" id="2952226"/>
    <lineage>
        <taxon>Bacteria</taxon>
        <taxon>Pseudomonadati</taxon>
        <taxon>Pseudomonadota</taxon>
        <taxon>Gammaproteobacteria</taxon>
        <taxon>Methylococcales</taxon>
        <taxon>Methylococcaceae</taxon>
        <taxon>Methylomonas</taxon>
    </lineage>
</organism>
<dbReference type="Pfam" id="PF07670">
    <property type="entry name" value="Gate"/>
    <property type="match status" value="2"/>
</dbReference>
<dbReference type="Pfam" id="PF17910">
    <property type="entry name" value="FeoB_Cyto"/>
    <property type="match status" value="1"/>
</dbReference>
<evidence type="ECO:0000256" key="13">
    <source>
        <dbReference type="RuleBase" id="RU362098"/>
    </source>
</evidence>
<comment type="function">
    <text evidence="13">Probable transporter of a GTP-driven Fe(2+) uptake system.</text>
</comment>
<dbReference type="Pfam" id="PF07664">
    <property type="entry name" value="FeoB_C"/>
    <property type="match status" value="1"/>
</dbReference>
<keyword evidence="6" id="KW-0547">Nucleotide-binding</keyword>
<dbReference type="SMART" id="SM00899">
    <property type="entry name" value="FeoA"/>
    <property type="match status" value="1"/>
</dbReference>
<dbReference type="InterPro" id="IPR003373">
    <property type="entry name" value="Fe2_transport_prot-B"/>
</dbReference>
<keyword evidence="7 13" id="KW-1133">Transmembrane helix</keyword>
<dbReference type="RefSeq" id="WP_256614024.1">
    <property type="nucleotide sequence ID" value="NZ_JANIBK010000013.1"/>
</dbReference>
<keyword evidence="3" id="KW-1003">Cell membrane</keyword>
<dbReference type="CDD" id="cd01879">
    <property type="entry name" value="FeoB"/>
    <property type="match status" value="1"/>
</dbReference>
<protein>
    <recommendedName>
        <fullName evidence="12 13">Ferrous iron transport protein B</fullName>
    </recommendedName>
</protein>
<dbReference type="InterPro" id="IPR011642">
    <property type="entry name" value="Gate_dom"/>
</dbReference>
<comment type="subcellular location">
    <subcellularLocation>
        <location evidence="13">Cell inner membrane</location>
        <topology evidence="13">Multi-pass membrane protein</topology>
    </subcellularLocation>
    <subcellularLocation>
        <location evidence="1">Cell membrane</location>
        <topology evidence="1">Multi-pass membrane protein</topology>
    </subcellularLocation>
</comment>
<reference evidence="15 16" key="1">
    <citation type="submission" date="2022-07" db="EMBL/GenBank/DDBJ databases">
        <title>Methylomonas rivi sp. nov., Methylomonas rosea sp. nov., Methylomonas aureus sp. nov. and Methylomonas subterranea sp. nov., four novel methanotrophs isolated from a freshwater creek and the deep terrestrial subsurface.</title>
        <authorList>
            <person name="Abin C."/>
            <person name="Sankaranarayanan K."/>
            <person name="Garner C."/>
            <person name="Sindelar R."/>
            <person name="Kotary K."/>
            <person name="Garner R."/>
            <person name="Barclay S."/>
            <person name="Lawson P."/>
            <person name="Krumholz L."/>
        </authorList>
    </citation>
    <scope>NUCLEOTIDE SEQUENCE [LARGE SCALE GENOMIC DNA]</scope>
    <source>
        <strain evidence="15 16">WSC-6</strain>
    </source>
</reference>
<dbReference type="InterPro" id="IPR027417">
    <property type="entry name" value="P-loop_NTPase"/>
</dbReference>
<keyword evidence="2 13" id="KW-0813">Transport</keyword>
<feature type="transmembrane region" description="Helical" evidence="13">
    <location>
        <begin position="541"/>
        <end position="561"/>
    </location>
</feature>
<dbReference type="NCBIfam" id="NF007105">
    <property type="entry name" value="PRK09554.1"/>
    <property type="match status" value="1"/>
</dbReference>
<dbReference type="InterPro" id="IPR030389">
    <property type="entry name" value="G_FEOB_dom"/>
</dbReference>
<dbReference type="SUPFAM" id="SSF52540">
    <property type="entry name" value="P-loop containing nucleoside triphosphate hydrolases"/>
    <property type="match status" value="1"/>
</dbReference>
<dbReference type="Gene3D" id="3.40.50.300">
    <property type="entry name" value="P-loop containing nucleotide triphosphate hydrolases"/>
    <property type="match status" value="1"/>
</dbReference>
<keyword evidence="9" id="KW-0406">Ion transport</keyword>
<dbReference type="InterPro" id="IPR041069">
    <property type="entry name" value="FeoB_Cyto"/>
</dbReference>
<feature type="transmembrane region" description="Helical" evidence="13">
    <location>
        <begin position="773"/>
        <end position="793"/>
    </location>
</feature>
<evidence type="ECO:0000313" key="15">
    <source>
        <dbReference type="EMBL" id="MCQ8127680.1"/>
    </source>
</evidence>
<comment type="caution">
    <text evidence="15">The sequence shown here is derived from an EMBL/GenBank/DDBJ whole genome shotgun (WGS) entry which is preliminary data.</text>
</comment>
<evidence type="ECO:0000256" key="4">
    <source>
        <dbReference type="ARBA" id="ARBA00022496"/>
    </source>
</evidence>
<evidence type="ECO:0000256" key="12">
    <source>
        <dbReference type="NCBIfam" id="TIGR00437"/>
    </source>
</evidence>
<evidence type="ECO:0000256" key="2">
    <source>
        <dbReference type="ARBA" id="ARBA00022448"/>
    </source>
</evidence>
<dbReference type="InterPro" id="IPR007167">
    <property type="entry name" value="Fe-transptr_FeoA-like"/>
</dbReference>
<dbReference type="Pfam" id="PF04023">
    <property type="entry name" value="FeoA"/>
    <property type="match status" value="1"/>
</dbReference>
<keyword evidence="8 13" id="KW-0408">Iron</keyword>
<evidence type="ECO:0000256" key="10">
    <source>
        <dbReference type="ARBA" id="ARBA00023134"/>
    </source>
</evidence>
<dbReference type="PROSITE" id="PS51711">
    <property type="entry name" value="G_FEOB"/>
    <property type="match status" value="1"/>
</dbReference>
<evidence type="ECO:0000256" key="3">
    <source>
        <dbReference type="ARBA" id="ARBA00022475"/>
    </source>
</evidence>
<feature type="transmembrane region" description="Helical" evidence="13">
    <location>
        <begin position="411"/>
        <end position="431"/>
    </location>
</feature>
<dbReference type="Gene3D" id="2.30.30.90">
    <property type="match status" value="1"/>
</dbReference>
<evidence type="ECO:0000256" key="7">
    <source>
        <dbReference type="ARBA" id="ARBA00022989"/>
    </source>
</evidence>
<dbReference type="Proteomes" id="UP001524586">
    <property type="component" value="Unassembled WGS sequence"/>
</dbReference>
<proteinExistence type="inferred from homology"/>
<dbReference type="PANTHER" id="PTHR43185">
    <property type="entry name" value="FERROUS IRON TRANSPORT PROTEIN B"/>
    <property type="match status" value="1"/>
</dbReference>
<keyword evidence="5 13" id="KW-0812">Transmembrane</keyword>
<evidence type="ECO:0000256" key="11">
    <source>
        <dbReference type="ARBA" id="ARBA00023136"/>
    </source>
</evidence>
<dbReference type="InterPro" id="IPR008988">
    <property type="entry name" value="Transcriptional_repressor_C"/>
</dbReference>
<feature type="transmembrane region" description="Helical" evidence="13">
    <location>
        <begin position="805"/>
        <end position="826"/>
    </location>
</feature>
<evidence type="ECO:0000256" key="9">
    <source>
        <dbReference type="ARBA" id="ARBA00023065"/>
    </source>
</evidence>
<dbReference type="NCBIfam" id="TIGR00437">
    <property type="entry name" value="feoB"/>
    <property type="match status" value="1"/>
</dbReference>
<keyword evidence="11 13" id="KW-0472">Membrane</keyword>
<feature type="transmembrane region" description="Helical" evidence="13">
    <location>
        <begin position="370"/>
        <end position="391"/>
    </location>
</feature>
<keyword evidence="16" id="KW-1185">Reference proteome</keyword>
<name>A0ABT1U1G9_9GAMM</name>
<dbReference type="InterPro" id="IPR011640">
    <property type="entry name" value="Fe2_transport_prot_B_C"/>
</dbReference>
<feature type="transmembrane region" description="Helical" evidence="13">
    <location>
        <begin position="599"/>
        <end position="620"/>
    </location>
</feature>
<evidence type="ECO:0000313" key="16">
    <source>
        <dbReference type="Proteomes" id="UP001524586"/>
    </source>
</evidence>
<feature type="transmembrane region" description="Helical" evidence="13">
    <location>
        <begin position="509"/>
        <end position="535"/>
    </location>
</feature>
<gene>
    <name evidence="15" type="primary">feoB</name>
    <name evidence="15" type="ORF">NP596_04330</name>
</gene>
<dbReference type="Pfam" id="PF02421">
    <property type="entry name" value="FeoB_N"/>
    <property type="match status" value="1"/>
</dbReference>
<dbReference type="InterPro" id="IPR050860">
    <property type="entry name" value="FeoB_GTPase"/>
</dbReference>
<dbReference type="SUPFAM" id="SSF50037">
    <property type="entry name" value="C-terminal domain of transcriptional repressors"/>
    <property type="match status" value="1"/>
</dbReference>